<dbReference type="SMART" id="SM01058">
    <property type="entry name" value="CarD_TRCF"/>
    <property type="match status" value="1"/>
</dbReference>
<dbReference type="PANTHER" id="PTHR38447">
    <property type="entry name" value="TRANSCRIPTION FACTOR YDEB-RELATED"/>
    <property type="match status" value="1"/>
</dbReference>
<dbReference type="RefSeq" id="WP_113919406.1">
    <property type="nucleotide sequence ID" value="NZ_QNRX01000001.1"/>
</dbReference>
<name>A0A366IHR2_9FIRM</name>
<evidence type="ECO:0000313" key="2">
    <source>
        <dbReference type="EMBL" id="RBP70199.1"/>
    </source>
</evidence>
<evidence type="ECO:0000259" key="1">
    <source>
        <dbReference type="SMART" id="SM01058"/>
    </source>
</evidence>
<dbReference type="InterPro" id="IPR052531">
    <property type="entry name" value="CarD-like_regulator"/>
</dbReference>
<dbReference type="GO" id="GO:0009303">
    <property type="term" value="P:rRNA transcription"/>
    <property type="evidence" value="ECO:0007669"/>
    <property type="project" value="TreeGrafter"/>
</dbReference>
<feature type="domain" description="CarD-like/TRCF RNAP-interacting" evidence="1">
    <location>
        <begin position="1"/>
        <end position="111"/>
    </location>
</feature>
<proteinExistence type="predicted"/>
<gene>
    <name evidence="2" type="ORF">DES36_101258</name>
</gene>
<protein>
    <submittedName>
        <fullName evidence="2">CarD family transcriptional regulator</fullName>
    </submittedName>
</protein>
<dbReference type="Pfam" id="PF02559">
    <property type="entry name" value="CarD_TRCF_RID"/>
    <property type="match status" value="1"/>
</dbReference>
<dbReference type="OrthoDB" id="9786074at2"/>
<dbReference type="Gene3D" id="2.40.10.170">
    <property type="match status" value="1"/>
</dbReference>
<accession>A0A366IHR2</accession>
<dbReference type="PANTHER" id="PTHR38447:SF1">
    <property type="entry name" value="RNA POLYMERASE-BINDING TRANSCRIPTION FACTOR CARD"/>
    <property type="match status" value="1"/>
</dbReference>
<dbReference type="SUPFAM" id="SSF141259">
    <property type="entry name" value="CarD-like"/>
    <property type="match status" value="1"/>
</dbReference>
<organism evidence="2 3">
    <name type="scientific">Alkalibaculum bacchi</name>
    <dbReference type="NCBI Taxonomy" id="645887"/>
    <lineage>
        <taxon>Bacteria</taxon>
        <taxon>Bacillati</taxon>
        <taxon>Bacillota</taxon>
        <taxon>Clostridia</taxon>
        <taxon>Eubacteriales</taxon>
        <taxon>Eubacteriaceae</taxon>
        <taxon>Alkalibaculum</taxon>
    </lineage>
</organism>
<dbReference type="InterPro" id="IPR048792">
    <property type="entry name" value="CarD_C"/>
</dbReference>
<sequence length="158" mass="18006">MFSIGDKIVYPMHGAGVIENIEEKEILGEKASYFILELPICQMKLMVPVNNSEKLGLRDIVNEEIIDEILIVLGKGQDEDETNWSKRHRKNMDRIKTGDIFEVAEVVRNLILLDEEKGLSTGEKKMLNNAKQILMSELALVKDISKEEAEQLITDHIK</sequence>
<comment type="caution">
    <text evidence="2">The sequence shown here is derived from an EMBL/GenBank/DDBJ whole genome shotgun (WGS) entry which is preliminary data.</text>
</comment>
<evidence type="ECO:0000313" key="3">
    <source>
        <dbReference type="Proteomes" id="UP000253490"/>
    </source>
</evidence>
<dbReference type="Proteomes" id="UP000253490">
    <property type="component" value="Unassembled WGS sequence"/>
</dbReference>
<dbReference type="InterPro" id="IPR003711">
    <property type="entry name" value="CarD-like/TRCF_RID"/>
</dbReference>
<reference evidence="2 3" key="1">
    <citation type="submission" date="2018-06" db="EMBL/GenBank/DDBJ databases">
        <title>Genomic Encyclopedia of Type Strains, Phase IV (KMG-IV): sequencing the most valuable type-strain genomes for metagenomic binning, comparative biology and taxonomic classification.</title>
        <authorList>
            <person name="Goeker M."/>
        </authorList>
    </citation>
    <scope>NUCLEOTIDE SEQUENCE [LARGE SCALE GENOMIC DNA]</scope>
    <source>
        <strain evidence="2 3">DSM 22112</strain>
    </source>
</reference>
<dbReference type="EMBL" id="QNRX01000001">
    <property type="protein sequence ID" value="RBP70199.1"/>
    <property type="molecule type" value="Genomic_DNA"/>
</dbReference>
<dbReference type="InterPro" id="IPR036101">
    <property type="entry name" value="CarD-like/TRCF_RID_sf"/>
</dbReference>
<dbReference type="Pfam" id="PF21095">
    <property type="entry name" value="CarD_C"/>
    <property type="match status" value="1"/>
</dbReference>
<dbReference type="InterPro" id="IPR042215">
    <property type="entry name" value="CarD-like_C"/>
</dbReference>
<dbReference type="AlphaFoldDB" id="A0A366IHR2"/>
<dbReference type="Gene3D" id="1.20.58.1290">
    <property type="entry name" value="CarD-like, C-terminal domain"/>
    <property type="match status" value="1"/>
</dbReference>
<keyword evidence="3" id="KW-1185">Reference proteome</keyword>